<dbReference type="OrthoDB" id="9809356at2"/>
<dbReference type="EC" id="6.3.2.12" evidence="6"/>
<evidence type="ECO:0000256" key="12">
    <source>
        <dbReference type="ARBA" id="ARBA00022840"/>
    </source>
</evidence>
<keyword evidence="14" id="KW-0289">Folate biosynthesis</keyword>
<comment type="pathway">
    <text evidence="3">Cofactor biosynthesis; tetrahydrofolylpolyglutamate biosynthesis.</text>
</comment>
<evidence type="ECO:0000256" key="18">
    <source>
        <dbReference type="PIRNR" id="PIRNR001563"/>
    </source>
</evidence>
<evidence type="ECO:0000256" key="17">
    <source>
        <dbReference type="ARBA" id="ARBA00049161"/>
    </source>
</evidence>
<dbReference type="PANTHER" id="PTHR11136">
    <property type="entry name" value="FOLYLPOLYGLUTAMATE SYNTHASE-RELATED"/>
    <property type="match status" value="1"/>
</dbReference>
<reference evidence="21 22" key="1">
    <citation type="submission" date="2017-06" db="EMBL/GenBank/DDBJ databases">
        <authorList>
            <consortium name="Pathogen Informatics"/>
        </authorList>
    </citation>
    <scope>NUCLEOTIDE SEQUENCE [LARGE SCALE GENOMIC DNA]</scope>
    <source>
        <strain evidence="21 22">NCTC13839</strain>
    </source>
</reference>
<dbReference type="KEGG" id="sste:SAMEA4384403_1100"/>
<dbReference type="GO" id="GO:0008841">
    <property type="term" value="F:dihydrofolate synthase activity"/>
    <property type="evidence" value="ECO:0007669"/>
    <property type="project" value="UniProtKB-EC"/>
</dbReference>
<dbReference type="RefSeq" id="WP_095087560.1">
    <property type="nucleotide sequence ID" value="NZ_BMDM01000002.1"/>
</dbReference>
<comment type="catalytic activity">
    <reaction evidence="16">
        <text>(6S)-5,6,7,8-tetrahydrofolyl-(gamma-L-Glu)(n) + L-glutamate + ATP = (6S)-5,6,7,8-tetrahydrofolyl-(gamma-L-Glu)(n+1) + ADP + phosphate + H(+)</text>
        <dbReference type="Rhea" id="RHEA:10580"/>
        <dbReference type="Rhea" id="RHEA-COMP:14738"/>
        <dbReference type="Rhea" id="RHEA-COMP:14740"/>
        <dbReference type="ChEBI" id="CHEBI:15378"/>
        <dbReference type="ChEBI" id="CHEBI:29985"/>
        <dbReference type="ChEBI" id="CHEBI:30616"/>
        <dbReference type="ChEBI" id="CHEBI:43474"/>
        <dbReference type="ChEBI" id="CHEBI:141005"/>
        <dbReference type="ChEBI" id="CHEBI:456216"/>
        <dbReference type="EC" id="6.3.2.17"/>
    </reaction>
</comment>
<dbReference type="EC" id="6.3.2.17" evidence="7"/>
<name>A0A239Z2G3_9STAP</name>
<dbReference type="InterPro" id="IPR001645">
    <property type="entry name" value="Folylpolyglutamate_synth"/>
</dbReference>
<evidence type="ECO:0000256" key="16">
    <source>
        <dbReference type="ARBA" id="ARBA00047493"/>
    </source>
</evidence>
<dbReference type="GO" id="GO:0004326">
    <property type="term" value="F:tetrahydrofolylpolyglutamate synthase activity"/>
    <property type="evidence" value="ECO:0007669"/>
    <property type="project" value="UniProtKB-EC"/>
</dbReference>
<dbReference type="InterPro" id="IPR013221">
    <property type="entry name" value="Mur_ligase_cen"/>
</dbReference>
<evidence type="ECO:0000313" key="22">
    <source>
        <dbReference type="Proteomes" id="UP000242084"/>
    </source>
</evidence>
<feature type="domain" description="Mur ligase central" evidence="20">
    <location>
        <begin position="44"/>
        <end position="267"/>
    </location>
</feature>
<comment type="pathway">
    <text evidence="2">Cofactor biosynthesis; tetrahydrofolate biosynthesis; 7,8-dihydrofolate from 2-amino-4-hydroxy-6-hydroxymethyl-7,8-dihydropteridine diphosphate and 4-aminobenzoate: step 2/2.</text>
</comment>
<evidence type="ECO:0000256" key="7">
    <source>
        <dbReference type="ARBA" id="ARBA00013025"/>
    </source>
</evidence>
<dbReference type="GO" id="GO:0005737">
    <property type="term" value="C:cytoplasm"/>
    <property type="evidence" value="ECO:0007669"/>
    <property type="project" value="TreeGrafter"/>
</dbReference>
<evidence type="ECO:0000256" key="5">
    <source>
        <dbReference type="ARBA" id="ARBA00011245"/>
    </source>
</evidence>
<accession>A0A239Z2G3</accession>
<dbReference type="GO" id="GO:0046872">
    <property type="term" value="F:metal ion binding"/>
    <property type="evidence" value="ECO:0007669"/>
    <property type="project" value="UniProtKB-KW"/>
</dbReference>
<dbReference type="Proteomes" id="UP000242084">
    <property type="component" value="Chromosome 1"/>
</dbReference>
<dbReference type="Pfam" id="PF08245">
    <property type="entry name" value="Mur_ligase_M"/>
    <property type="match status" value="1"/>
</dbReference>
<evidence type="ECO:0000256" key="14">
    <source>
        <dbReference type="ARBA" id="ARBA00022909"/>
    </source>
</evidence>
<dbReference type="PANTHER" id="PTHR11136:SF0">
    <property type="entry name" value="DIHYDROFOLATE SYNTHETASE-RELATED"/>
    <property type="match status" value="1"/>
</dbReference>
<dbReference type="SUPFAM" id="SSF53244">
    <property type="entry name" value="MurD-like peptide ligases, peptide-binding domain"/>
    <property type="match status" value="1"/>
</dbReference>
<keyword evidence="22" id="KW-1185">Reference proteome</keyword>
<dbReference type="PIRSF" id="PIRSF001563">
    <property type="entry name" value="Folylpolyglu_synth"/>
    <property type="match status" value="1"/>
</dbReference>
<dbReference type="Gene3D" id="3.90.190.20">
    <property type="entry name" value="Mur ligase, C-terminal domain"/>
    <property type="match status" value="1"/>
</dbReference>
<dbReference type="GO" id="GO:0005524">
    <property type="term" value="F:ATP binding"/>
    <property type="evidence" value="ECO:0007669"/>
    <property type="project" value="UniProtKB-KW"/>
</dbReference>
<dbReference type="GO" id="GO:0046656">
    <property type="term" value="P:folic acid biosynthetic process"/>
    <property type="evidence" value="ECO:0007669"/>
    <property type="project" value="UniProtKB-KW"/>
</dbReference>
<evidence type="ECO:0000256" key="11">
    <source>
        <dbReference type="ARBA" id="ARBA00022741"/>
    </source>
</evidence>
<keyword evidence="12 18" id="KW-0067">ATP-binding</keyword>
<evidence type="ECO:0000256" key="9">
    <source>
        <dbReference type="ARBA" id="ARBA00022598"/>
    </source>
</evidence>
<protein>
    <recommendedName>
        <fullName evidence="8">Dihydrofolate synthase/folylpolyglutamate synthase</fullName>
        <ecNumber evidence="6">6.3.2.12</ecNumber>
        <ecNumber evidence="7">6.3.2.17</ecNumber>
    </recommendedName>
    <alternativeName>
        <fullName evidence="15">Tetrahydrofolylpolyglutamate synthase</fullName>
    </alternativeName>
</protein>
<feature type="domain" description="Mur ligase C-terminal" evidence="19">
    <location>
        <begin position="295"/>
        <end position="396"/>
    </location>
</feature>
<evidence type="ECO:0000256" key="15">
    <source>
        <dbReference type="ARBA" id="ARBA00030592"/>
    </source>
</evidence>
<evidence type="ECO:0000256" key="3">
    <source>
        <dbReference type="ARBA" id="ARBA00005150"/>
    </source>
</evidence>
<evidence type="ECO:0000256" key="10">
    <source>
        <dbReference type="ARBA" id="ARBA00022723"/>
    </source>
</evidence>
<keyword evidence="13" id="KW-0460">Magnesium</keyword>
<proteinExistence type="inferred from homology"/>
<dbReference type="SUPFAM" id="SSF53623">
    <property type="entry name" value="MurD-like peptide ligases, catalytic domain"/>
    <property type="match status" value="1"/>
</dbReference>
<evidence type="ECO:0000256" key="6">
    <source>
        <dbReference type="ARBA" id="ARBA00013023"/>
    </source>
</evidence>
<evidence type="ECO:0000256" key="2">
    <source>
        <dbReference type="ARBA" id="ARBA00004799"/>
    </source>
</evidence>
<keyword evidence="11 18" id="KW-0547">Nucleotide-binding</keyword>
<keyword evidence="9 18" id="KW-0436">Ligase</keyword>
<dbReference type="Gene3D" id="3.40.1190.10">
    <property type="entry name" value="Mur-like, catalytic domain"/>
    <property type="match status" value="1"/>
</dbReference>
<evidence type="ECO:0000259" key="19">
    <source>
        <dbReference type="Pfam" id="PF02875"/>
    </source>
</evidence>
<dbReference type="Pfam" id="PF02875">
    <property type="entry name" value="Mur_ligase_C"/>
    <property type="match status" value="1"/>
</dbReference>
<gene>
    <name evidence="21" type="primary">folC</name>
    <name evidence="21" type="ORF">SAMEA4384403_01100</name>
</gene>
<comment type="cofactor">
    <cofactor evidence="1">
        <name>Mg(2+)</name>
        <dbReference type="ChEBI" id="CHEBI:18420"/>
    </cofactor>
</comment>
<sequence>MNYLDSLNWIHERTKFGIKPGVKRMEWMLNQLNNPQDKIEGIHVVGTNGKGSTVSYLRDALMANNYEVGTFTSPYIITFNERISLNGNPIDDEELIHLVDIVKSVTERLDNETELGPATEFEVITLMMFVYFGTVHPVDFVVVEAGLGALNDSTNVFQPIITVLTSIGLDHTNILGDTYMDIAREKAGVIKPSVPLVYAVKPKDALHFVRDRIESHHNKGLELDRDINLVSDNDEFTYRYENYELENIQLKMIGKHQHENASLAITALIEMYHRGLIQLDFNKMIDAIENVTWKGRIERVNENPVIYVDGAHNKESIDALVDTIREYYPNKQVDILFAAIDGKPIGKMLNSLEEITNRFYVTTFDFPKALSIETLYQNIEHPNVVKVEDYNTFINEYDGELLFVTGSLYFISEVRKLFSNI</sequence>
<dbReference type="InterPro" id="IPR004101">
    <property type="entry name" value="Mur_ligase_C"/>
</dbReference>
<evidence type="ECO:0000259" key="20">
    <source>
        <dbReference type="Pfam" id="PF08245"/>
    </source>
</evidence>
<comment type="subunit">
    <text evidence="5">Monomer.</text>
</comment>
<evidence type="ECO:0000256" key="4">
    <source>
        <dbReference type="ARBA" id="ARBA00008276"/>
    </source>
</evidence>
<keyword evidence="10" id="KW-0479">Metal-binding</keyword>
<comment type="catalytic activity">
    <reaction evidence="17">
        <text>7,8-dihydropteroate + L-glutamate + ATP = 7,8-dihydrofolate + ADP + phosphate + H(+)</text>
        <dbReference type="Rhea" id="RHEA:23584"/>
        <dbReference type="ChEBI" id="CHEBI:15378"/>
        <dbReference type="ChEBI" id="CHEBI:17839"/>
        <dbReference type="ChEBI" id="CHEBI:29985"/>
        <dbReference type="ChEBI" id="CHEBI:30616"/>
        <dbReference type="ChEBI" id="CHEBI:43474"/>
        <dbReference type="ChEBI" id="CHEBI:57451"/>
        <dbReference type="ChEBI" id="CHEBI:456216"/>
        <dbReference type="EC" id="6.3.2.12"/>
    </reaction>
</comment>
<organism evidence="21 22">
    <name type="scientific">Mammaliicoccus stepanovicii</name>
    <dbReference type="NCBI Taxonomy" id="643214"/>
    <lineage>
        <taxon>Bacteria</taxon>
        <taxon>Bacillati</taxon>
        <taxon>Bacillota</taxon>
        <taxon>Bacilli</taxon>
        <taxon>Bacillales</taxon>
        <taxon>Staphylococcaceae</taxon>
        <taxon>Mammaliicoccus</taxon>
    </lineage>
</organism>
<evidence type="ECO:0000256" key="13">
    <source>
        <dbReference type="ARBA" id="ARBA00022842"/>
    </source>
</evidence>
<dbReference type="InterPro" id="IPR036565">
    <property type="entry name" value="Mur-like_cat_sf"/>
</dbReference>
<evidence type="ECO:0000256" key="1">
    <source>
        <dbReference type="ARBA" id="ARBA00001946"/>
    </source>
</evidence>
<dbReference type="EMBL" id="LT906462">
    <property type="protein sequence ID" value="SNV65187.1"/>
    <property type="molecule type" value="Genomic_DNA"/>
</dbReference>
<dbReference type="NCBIfam" id="TIGR01499">
    <property type="entry name" value="folC"/>
    <property type="match status" value="1"/>
</dbReference>
<comment type="similarity">
    <text evidence="4 18">Belongs to the folylpolyglutamate synthase family.</text>
</comment>
<evidence type="ECO:0000256" key="8">
    <source>
        <dbReference type="ARBA" id="ARBA00019357"/>
    </source>
</evidence>
<dbReference type="AlphaFoldDB" id="A0A239Z2G3"/>
<evidence type="ECO:0000313" key="21">
    <source>
        <dbReference type="EMBL" id="SNV65187.1"/>
    </source>
</evidence>
<dbReference type="FunFam" id="3.40.1190.10:FF:000004">
    <property type="entry name" value="Dihydrofolate synthase/folylpolyglutamate synthase"/>
    <property type="match status" value="1"/>
</dbReference>
<dbReference type="InterPro" id="IPR036615">
    <property type="entry name" value="Mur_ligase_C_dom_sf"/>
</dbReference>